<dbReference type="AlphaFoldDB" id="A0ABD3HCV7"/>
<dbReference type="Pfam" id="PF01625">
    <property type="entry name" value="PMSR"/>
    <property type="match status" value="1"/>
</dbReference>
<keyword evidence="13" id="KW-1185">Reference proteome</keyword>
<reference evidence="12 13" key="1">
    <citation type="submission" date="2024-09" db="EMBL/GenBank/DDBJ databases">
        <title>Chromosome-scale assembly of Riccia sorocarpa.</title>
        <authorList>
            <person name="Paukszto L."/>
        </authorList>
    </citation>
    <scope>NUCLEOTIDE SEQUENCE [LARGE SCALE GENOMIC DNA]</scope>
    <source>
        <strain evidence="12">LP-2024</strain>
        <tissue evidence="12">Aerial parts of the thallus</tissue>
    </source>
</reference>
<evidence type="ECO:0000256" key="2">
    <source>
        <dbReference type="ARBA" id="ARBA00012502"/>
    </source>
</evidence>
<comment type="caution">
    <text evidence="12">The sequence shown here is derived from an EMBL/GenBank/DDBJ whole genome shotgun (WGS) entry which is preliminary data.</text>
</comment>
<dbReference type="InterPro" id="IPR002569">
    <property type="entry name" value="Met_Sox_Rdtase_MsrA_dom"/>
</dbReference>
<evidence type="ECO:0000256" key="4">
    <source>
        <dbReference type="ARBA" id="ARBA00030273"/>
    </source>
</evidence>
<comment type="similarity">
    <text evidence="1">Belongs to the MsrA Met sulfoxide reductase family.</text>
</comment>
<dbReference type="Gene3D" id="3.30.1060.10">
    <property type="entry name" value="Peptide methionine sulphoxide reductase MsrA"/>
    <property type="match status" value="1"/>
</dbReference>
<protein>
    <recommendedName>
        <fullName evidence="9">Peptide methionine sulfoxide reductase A5</fullName>
        <ecNumber evidence="2">1.8.4.11</ecNumber>
    </recommendedName>
    <alternativeName>
        <fullName evidence="5">Peptide-methionine (S)-S-oxide reductase</fullName>
    </alternativeName>
    <alternativeName>
        <fullName evidence="4">Protein-methionine-S-oxide reductase</fullName>
    </alternativeName>
</protein>
<dbReference type="EMBL" id="JBJQOH010000004">
    <property type="protein sequence ID" value="KAL3688349.1"/>
    <property type="molecule type" value="Genomic_DNA"/>
</dbReference>
<dbReference type="SUPFAM" id="SSF55068">
    <property type="entry name" value="Peptide methionine sulfoxide reductase"/>
    <property type="match status" value="1"/>
</dbReference>
<evidence type="ECO:0000256" key="9">
    <source>
        <dbReference type="ARBA" id="ARBA00067558"/>
    </source>
</evidence>
<keyword evidence="10" id="KW-0812">Transmembrane</keyword>
<accession>A0ABD3HCV7</accession>
<organism evidence="12 13">
    <name type="scientific">Riccia sorocarpa</name>
    <dbReference type="NCBI Taxonomy" id="122646"/>
    <lineage>
        <taxon>Eukaryota</taxon>
        <taxon>Viridiplantae</taxon>
        <taxon>Streptophyta</taxon>
        <taxon>Embryophyta</taxon>
        <taxon>Marchantiophyta</taxon>
        <taxon>Marchantiopsida</taxon>
        <taxon>Marchantiidae</taxon>
        <taxon>Marchantiales</taxon>
        <taxon>Ricciaceae</taxon>
        <taxon>Riccia</taxon>
    </lineage>
</organism>
<dbReference type="InterPro" id="IPR036509">
    <property type="entry name" value="Met_Sox_Rdtase_MsrA_sf"/>
</dbReference>
<feature type="transmembrane region" description="Helical" evidence="10">
    <location>
        <begin position="12"/>
        <end position="30"/>
    </location>
</feature>
<feature type="domain" description="Peptide methionine sulphoxide reductase MsrA" evidence="11">
    <location>
        <begin position="50"/>
        <end position="189"/>
    </location>
</feature>
<keyword evidence="10" id="KW-0472">Membrane</keyword>
<dbReference type="Proteomes" id="UP001633002">
    <property type="component" value="Unassembled WGS sequence"/>
</dbReference>
<keyword evidence="10" id="KW-1133">Transmembrane helix</keyword>
<dbReference type="PANTHER" id="PTHR43774">
    <property type="entry name" value="PEPTIDE METHIONINE SULFOXIDE REDUCTASE"/>
    <property type="match status" value="1"/>
</dbReference>
<dbReference type="EC" id="1.8.4.11" evidence="2"/>
<evidence type="ECO:0000256" key="1">
    <source>
        <dbReference type="ARBA" id="ARBA00005591"/>
    </source>
</evidence>
<proteinExistence type="inferred from homology"/>
<evidence type="ECO:0000256" key="10">
    <source>
        <dbReference type="SAM" id="Phobius"/>
    </source>
</evidence>
<evidence type="ECO:0000256" key="6">
    <source>
        <dbReference type="ARBA" id="ARBA00047806"/>
    </source>
</evidence>
<dbReference type="NCBIfam" id="TIGR00401">
    <property type="entry name" value="msrA"/>
    <property type="match status" value="1"/>
</dbReference>
<dbReference type="PANTHER" id="PTHR43774:SF1">
    <property type="entry name" value="PEPTIDE METHIONINE SULFOXIDE REDUCTASE MSRA 2"/>
    <property type="match status" value="1"/>
</dbReference>
<comment type="catalytic activity">
    <reaction evidence="6">
        <text>L-methionyl-[protein] + [thioredoxin]-disulfide + H2O = L-methionyl-(S)-S-oxide-[protein] + [thioredoxin]-dithiol</text>
        <dbReference type="Rhea" id="RHEA:14217"/>
        <dbReference type="Rhea" id="RHEA-COMP:10698"/>
        <dbReference type="Rhea" id="RHEA-COMP:10700"/>
        <dbReference type="Rhea" id="RHEA-COMP:12313"/>
        <dbReference type="Rhea" id="RHEA-COMP:12315"/>
        <dbReference type="ChEBI" id="CHEBI:15377"/>
        <dbReference type="ChEBI" id="CHEBI:16044"/>
        <dbReference type="ChEBI" id="CHEBI:29950"/>
        <dbReference type="ChEBI" id="CHEBI:44120"/>
        <dbReference type="ChEBI" id="CHEBI:50058"/>
        <dbReference type="EC" id="1.8.4.11"/>
    </reaction>
</comment>
<name>A0ABD3HCV7_9MARC</name>
<evidence type="ECO:0000259" key="11">
    <source>
        <dbReference type="Pfam" id="PF01625"/>
    </source>
</evidence>
<comment type="catalytic activity">
    <reaction evidence="7">
        <text>[thioredoxin]-disulfide + L-methionine + H2O = L-methionine (S)-S-oxide + [thioredoxin]-dithiol</text>
        <dbReference type="Rhea" id="RHEA:19993"/>
        <dbReference type="Rhea" id="RHEA-COMP:10698"/>
        <dbReference type="Rhea" id="RHEA-COMP:10700"/>
        <dbReference type="ChEBI" id="CHEBI:15377"/>
        <dbReference type="ChEBI" id="CHEBI:29950"/>
        <dbReference type="ChEBI" id="CHEBI:50058"/>
        <dbReference type="ChEBI" id="CHEBI:57844"/>
        <dbReference type="ChEBI" id="CHEBI:58772"/>
        <dbReference type="EC" id="1.8.4.11"/>
    </reaction>
</comment>
<keyword evidence="3" id="KW-0560">Oxidoreductase</keyword>
<evidence type="ECO:0000256" key="8">
    <source>
        <dbReference type="ARBA" id="ARBA00055441"/>
    </source>
</evidence>
<dbReference type="GO" id="GO:0008113">
    <property type="term" value="F:peptide-methionine (S)-S-oxide reductase activity"/>
    <property type="evidence" value="ECO:0007669"/>
    <property type="project" value="UniProtKB-EC"/>
</dbReference>
<dbReference type="FunFam" id="3.30.1060.10:FF:000004">
    <property type="entry name" value="Peptide methionine sulfoxide reductase A5"/>
    <property type="match status" value="1"/>
</dbReference>
<evidence type="ECO:0000313" key="13">
    <source>
        <dbReference type="Proteomes" id="UP001633002"/>
    </source>
</evidence>
<dbReference type="HAMAP" id="MF_01401">
    <property type="entry name" value="MsrA"/>
    <property type="match status" value="1"/>
</dbReference>
<evidence type="ECO:0000256" key="5">
    <source>
        <dbReference type="ARBA" id="ARBA00030643"/>
    </source>
</evidence>
<sequence>MSTGKSCIIGRVVFYHLLVIGSLCNIVSGIRTPENIFKGKLIEEKQRKVATFALGSFWRGEALFGCLPGVVRTRVGYSGGVKINPDYHNIGDHAESVEIEYDPSVIRYEQLLDVFWANHDPTQTFGQGPDVGEQYRSIIFTQDDEEFRLAALSKQREQTKLADQMVLTSIRPLAIFYPAEAEHQKFVLRRKPLLLQMLGELSDFELMNSTTASKMNSYVAGMCPQAVAKQIEAKIRPLLNSTPKLLRLFGESLD</sequence>
<evidence type="ECO:0000313" key="12">
    <source>
        <dbReference type="EMBL" id="KAL3688349.1"/>
    </source>
</evidence>
<gene>
    <name evidence="12" type="ORF">R1sor_014658</name>
</gene>
<evidence type="ECO:0000256" key="3">
    <source>
        <dbReference type="ARBA" id="ARBA00023002"/>
    </source>
</evidence>
<comment type="function">
    <text evidence="8">Catalyzes the reduction of methionine sulfoxide (MetSO) to methionine in proteins. Plays a protective role against oxidative stress by restoring activity to proteins that have been inactivated by methionine oxidation. MSRA family specifically reduces the MetSO S-enantiomer.</text>
</comment>
<evidence type="ECO:0000256" key="7">
    <source>
        <dbReference type="ARBA" id="ARBA00048782"/>
    </source>
</evidence>